<dbReference type="SUPFAM" id="SSF52047">
    <property type="entry name" value="RNI-like"/>
    <property type="match status" value="1"/>
</dbReference>
<dbReference type="eggNOG" id="ENOG502S5T4">
    <property type="taxonomic scope" value="Eukaryota"/>
</dbReference>
<dbReference type="HOGENOM" id="CLU_018351_0_0_1"/>
<dbReference type="EMBL" id="JPOX01000017">
    <property type="protein sequence ID" value="KFX46767.1"/>
    <property type="molecule type" value="Genomic_DNA"/>
</dbReference>
<gene>
    <name evidence="3" type="ORF">GQ26_0170490</name>
</gene>
<dbReference type="InterPro" id="IPR032675">
    <property type="entry name" value="LRR_dom_sf"/>
</dbReference>
<feature type="region of interest" description="Disordered" evidence="2">
    <location>
        <begin position="538"/>
        <end position="559"/>
    </location>
</feature>
<feature type="compositionally biased region" description="Basic and acidic residues" evidence="2">
    <location>
        <begin position="190"/>
        <end position="204"/>
    </location>
</feature>
<comment type="caution">
    <text evidence="3">The sequence shown here is derived from an EMBL/GenBank/DDBJ whole genome shotgun (WGS) entry which is preliminary data.</text>
</comment>
<dbReference type="AlphaFoldDB" id="A0A093V2J5"/>
<organism evidence="3">
    <name type="scientific">Talaromyces marneffei PM1</name>
    <dbReference type="NCBI Taxonomy" id="1077442"/>
    <lineage>
        <taxon>Eukaryota</taxon>
        <taxon>Fungi</taxon>
        <taxon>Dikarya</taxon>
        <taxon>Ascomycota</taxon>
        <taxon>Pezizomycotina</taxon>
        <taxon>Eurotiomycetes</taxon>
        <taxon>Eurotiomycetidae</taxon>
        <taxon>Eurotiales</taxon>
        <taxon>Trichocomaceae</taxon>
        <taxon>Talaromyces</taxon>
        <taxon>Talaromyces sect. Talaromyces</taxon>
    </lineage>
</organism>
<accession>A0A093V2J5</accession>
<proteinExistence type="predicted"/>
<evidence type="ECO:0000256" key="1">
    <source>
        <dbReference type="SAM" id="Coils"/>
    </source>
</evidence>
<feature type="compositionally biased region" description="Acidic residues" evidence="2">
    <location>
        <begin position="180"/>
        <end position="189"/>
    </location>
</feature>
<reference evidence="3" key="2">
    <citation type="journal article" date="2014" name="PLoS Genet.">
        <title>Signature gene expression reveals novel clues to the molecular mechanisms of dimorphic transition in Penicillium marneffei.</title>
        <authorList>
            <person name="Yang E."/>
            <person name="Wang G."/>
            <person name="Cai J."/>
            <person name="Woo P.C."/>
            <person name="Lau S.K."/>
            <person name="Yuen K.-Y."/>
            <person name="Chow W.-N."/>
            <person name="Lin X."/>
        </authorList>
    </citation>
    <scope>NUCLEOTIDE SEQUENCE</scope>
    <source>
        <strain evidence="3">PM1</strain>
    </source>
</reference>
<sequence length="684" mass="76672">MARLNYTARKISGVKAGLAVKKDLAKRIPTTPTFKVREPVLEIDISGKELTDDGFNEFILDLRVALQSASPEYPQGVNKLQELHLKGNRLTINALVELAKIINLSSRDLKELDISNNEISIVTVSDAQKWKYFLQSFGQCCVMKKIDFSGNALGTRGIEILARAYIRSELDFVEVVELEEEEEDGDVPEDLMREHSSRRDHETAVTDQGTKTASRRGLPQASATKHHILTDAELRRYACTRGLRSVPYLILQDVGMTNGAIVHLAEMLRLHRAPENLLSFLPGGKPPVLPPTERGPCGIYWLPNSGLSILSLRLMQLTEEIKESAAEADSEDELIEDFDGLDIDLDYEEIERAHEEQERRRRHRQKLTVNLGRTISQQRIHVLATEGLLQSVLWHCALRMLAVARTILLDYLNRPRPVEDELIAARKARQAAMPTTLVARARSPFGRPYHTGAILGAQTEYQMLKPRERVGSPPRRTFDPVESGLSVPTSVPPIVMPESLAHRQHRNPTPRGALISSFRFNPQSSTFDVMFPAMHHPSENTLMQTNPPPVASAMPNYPRGVQKDLDFEHISKNGAKSVGNGNNHPASTSPPGRNGKKPAAAEATTDNYRSKYQFGLPLHLWQRIITESMGVYNILHLDQRTKIINYAASWSALEAEMSINGAAEHQQIWKILDCIDCFTYKPLS</sequence>
<dbReference type="Gene3D" id="3.80.10.10">
    <property type="entry name" value="Ribonuclease Inhibitor"/>
    <property type="match status" value="1"/>
</dbReference>
<evidence type="ECO:0000313" key="3">
    <source>
        <dbReference type="EMBL" id="KFX46767.1"/>
    </source>
</evidence>
<feature type="coiled-coil region" evidence="1">
    <location>
        <begin position="307"/>
        <end position="334"/>
    </location>
</feature>
<reference key="1">
    <citation type="journal article" date="2014" name="PLoS Genet.">
        <title>Signature Gene Expression Reveals Novel Clues to the Molecular Mechanisms of Dimorphic Transition in Penicillium marneffei.</title>
        <authorList>
            <person name="Yang E."/>
            <person name="Wang G."/>
            <person name="Cai J."/>
            <person name="Woo P.C."/>
            <person name="Lau S.K."/>
            <person name="Yuen K.-Y."/>
            <person name="Chow W.-N."/>
            <person name="Lin X."/>
        </authorList>
    </citation>
    <scope>NUCLEOTIDE SEQUENCE [LARGE SCALE GENOMIC DNA]</scope>
    <source>
        <strain>PM1</strain>
    </source>
</reference>
<feature type="compositionally biased region" description="Polar residues" evidence="2">
    <location>
        <begin position="579"/>
        <end position="591"/>
    </location>
</feature>
<name>A0A093V2J5_TALMA</name>
<evidence type="ECO:0000256" key="2">
    <source>
        <dbReference type="SAM" id="MobiDB-lite"/>
    </source>
</evidence>
<feature type="region of interest" description="Disordered" evidence="2">
    <location>
        <begin position="572"/>
        <end position="603"/>
    </location>
</feature>
<keyword evidence="1" id="KW-0175">Coiled coil</keyword>
<feature type="region of interest" description="Disordered" evidence="2">
    <location>
        <begin position="180"/>
        <end position="222"/>
    </location>
</feature>
<protein>
    <submittedName>
        <fullName evidence="3">Podocan-like protein 1</fullName>
    </submittedName>
</protein>